<dbReference type="EMBL" id="BSTI01000010">
    <property type="protein sequence ID" value="GLY68038.1"/>
    <property type="molecule type" value="Genomic_DNA"/>
</dbReference>
<dbReference type="GO" id="GO:0009450">
    <property type="term" value="P:gamma-aminobutyric acid catabolic process"/>
    <property type="evidence" value="ECO:0007669"/>
    <property type="project" value="TreeGrafter"/>
</dbReference>
<dbReference type="AlphaFoldDB" id="A0A9W6R3T6"/>
<dbReference type="InterPro" id="IPR016161">
    <property type="entry name" value="Ald_DH/histidinol_DH"/>
</dbReference>
<proteinExistence type="inferred from homology"/>
<dbReference type="Pfam" id="PF00171">
    <property type="entry name" value="Aldedh"/>
    <property type="match status" value="1"/>
</dbReference>
<dbReference type="Gene3D" id="3.40.309.10">
    <property type="entry name" value="Aldehyde Dehydrogenase, Chain A, domain 2"/>
    <property type="match status" value="1"/>
</dbReference>
<dbReference type="PROSITE" id="PS00070">
    <property type="entry name" value="ALDEHYDE_DEHYDR_CYS"/>
    <property type="match status" value="1"/>
</dbReference>
<comment type="caution">
    <text evidence="4">The sequence shown here is derived from an EMBL/GenBank/DDBJ whole genome shotgun (WGS) entry which is preliminary data.</text>
</comment>
<dbReference type="FunFam" id="3.40.309.10:FF:000009">
    <property type="entry name" value="Aldehyde dehydrogenase A"/>
    <property type="match status" value="1"/>
</dbReference>
<dbReference type="InterPro" id="IPR016163">
    <property type="entry name" value="Ald_DH_C"/>
</dbReference>
<name>A0A9W6R3T6_9PSEU</name>
<sequence>MAAAVQPVSDRGLLLGGDVVDGTDLRPVLNPADGTLVARYAAATSADVDRAVADAHERGRAWTLLHPDERARILRRGAEAIREHVDEIARVLTLEQGKPLPDSVKEILFGASVFEYYAEEGRRVHGSLRPTASAGTMSMVSYHPVGVVAGIVPWNYPVDLYAWKVAPALAAGCPVVVKPPEEAPLAIGMVSRLLVDAGLPPGALADLPGGADVGRRLAAHPDIALVTATCSTATGKAIMRAAAEHLTRVSLELGGHCPLVVLPDADLELAARAAARRSFSNMGQICIAVNRVIVLDGVADAFVDALRSEVAAYVLGDPSVPGVGYGPCTTAQVVEKARSHVADAVARGAQLVIGGSEPDGEQFAAGHYFLPTVLDHVPSDALVMTEETFGPVLAVHRVSTIGEAIAVANATDYGLAAYVYGEDLGQALAVAEQIEAGGVGVNVNDVSELQAPFGGWKQSGLGRELGPEGLHAYLETRHTKVRRPAIAVDR</sequence>
<evidence type="ECO:0000313" key="5">
    <source>
        <dbReference type="Proteomes" id="UP001165136"/>
    </source>
</evidence>
<evidence type="ECO:0000256" key="2">
    <source>
        <dbReference type="ARBA" id="ARBA00023002"/>
    </source>
</evidence>
<dbReference type="Proteomes" id="UP001165136">
    <property type="component" value="Unassembled WGS sequence"/>
</dbReference>
<protein>
    <submittedName>
        <fullName evidence="4">NAD-dependent succinate-semialdehyde dehydrogenase</fullName>
    </submittedName>
</protein>
<dbReference type="SUPFAM" id="SSF53720">
    <property type="entry name" value="ALDH-like"/>
    <property type="match status" value="1"/>
</dbReference>
<accession>A0A9W6R3T6</accession>
<evidence type="ECO:0000259" key="3">
    <source>
        <dbReference type="Pfam" id="PF00171"/>
    </source>
</evidence>
<dbReference type="FunFam" id="3.40.605.10:FF:000007">
    <property type="entry name" value="NAD/NADP-dependent betaine aldehyde dehydrogenase"/>
    <property type="match status" value="1"/>
</dbReference>
<keyword evidence="2" id="KW-0560">Oxidoreductase</keyword>
<dbReference type="InterPro" id="IPR050740">
    <property type="entry name" value="Aldehyde_DH_Superfamily"/>
</dbReference>
<evidence type="ECO:0000256" key="1">
    <source>
        <dbReference type="ARBA" id="ARBA00009986"/>
    </source>
</evidence>
<dbReference type="InterPro" id="IPR016160">
    <property type="entry name" value="Ald_DH_CS_CYS"/>
</dbReference>
<dbReference type="InterPro" id="IPR016162">
    <property type="entry name" value="Ald_DH_N"/>
</dbReference>
<dbReference type="GO" id="GO:0004777">
    <property type="term" value="F:succinate-semialdehyde dehydrogenase (NAD+) activity"/>
    <property type="evidence" value="ECO:0007669"/>
    <property type="project" value="TreeGrafter"/>
</dbReference>
<dbReference type="PANTHER" id="PTHR43353">
    <property type="entry name" value="SUCCINATE-SEMIALDEHYDE DEHYDROGENASE, MITOCHONDRIAL"/>
    <property type="match status" value="1"/>
</dbReference>
<gene>
    <name evidence="4" type="ORF">Atai01_46570</name>
</gene>
<dbReference type="Gene3D" id="3.40.605.10">
    <property type="entry name" value="Aldehyde Dehydrogenase, Chain A, domain 1"/>
    <property type="match status" value="1"/>
</dbReference>
<reference evidence="4" key="1">
    <citation type="submission" date="2023-03" db="EMBL/GenBank/DDBJ databases">
        <title>Amycolatopsis taiwanensis NBRC 103393.</title>
        <authorList>
            <person name="Ichikawa N."/>
            <person name="Sato H."/>
            <person name="Tonouchi N."/>
        </authorList>
    </citation>
    <scope>NUCLEOTIDE SEQUENCE</scope>
    <source>
        <strain evidence="4">NBRC 103393</strain>
    </source>
</reference>
<organism evidence="4 5">
    <name type="scientific">Amycolatopsis taiwanensis</name>
    <dbReference type="NCBI Taxonomy" id="342230"/>
    <lineage>
        <taxon>Bacteria</taxon>
        <taxon>Bacillati</taxon>
        <taxon>Actinomycetota</taxon>
        <taxon>Actinomycetes</taxon>
        <taxon>Pseudonocardiales</taxon>
        <taxon>Pseudonocardiaceae</taxon>
        <taxon>Amycolatopsis</taxon>
    </lineage>
</organism>
<dbReference type="InterPro" id="IPR015590">
    <property type="entry name" value="Aldehyde_DH_dom"/>
</dbReference>
<evidence type="ECO:0000313" key="4">
    <source>
        <dbReference type="EMBL" id="GLY68038.1"/>
    </source>
</evidence>
<comment type="similarity">
    <text evidence="1">Belongs to the aldehyde dehydrogenase family.</text>
</comment>
<feature type="domain" description="Aldehyde dehydrogenase" evidence="3">
    <location>
        <begin position="26"/>
        <end position="478"/>
    </location>
</feature>
<dbReference type="PANTHER" id="PTHR43353:SF5">
    <property type="entry name" value="SUCCINATE-SEMIALDEHYDE DEHYDROGENASE, MITOCHONDRIAL"/>
    <property type="match status" value="1"/>
</dbReference>
<keyword evidence="5" id="KW-1185">Reference proteome</keyword>